<accession>A0A6C0GI49</accession>
<gene>
    <name evidence="2" type="ORF">GXP67_12530</name>
</gene>
<feature type="compositionally biased region" description="Basic and acidic residues" evidence="1">
    <location>
        <begin position="8"/>
        <end position="24"/>
    </location>
</feature>
<dbReference type="Proteomes" id="UP000480178">
    <property type="component" value="Chromosome"/>
</dbReference>
<dbReference type="KEGG" id="rhoz:GXP67_12530"/>
<evidence type="ECO:0000256" key="1">
    <source>
        <dbReference type="SAM" id="MobiDB-lite"/>
    </source>
</evidence>
<dbReference type="Pfam" id="PF13730">
    <property type="entry name" value="HTH_36"/>
    <property type="match status" value="1"/>
</dbReference>
<dbReference type="Gene3D" id="1.10.10.10">
    <property type="entry name" value="Winged helix-like DNA-binding domain superfamily/Winged helix DNA-binding domain"/>
    <property type="match status" value="1"/>
</dbReference>
<dbReference type="AlphaFoldDB" id="A0A6C0GI49"/>
<name>A0A6C0GI49_9BACT</name>
<evidence type="ECO:0000313" key="3">
    <source>
        <dbReference type="Proteomes" id="UP000480178"/>
    </source>
</evidence>
<protein>
    <submittedName>
        <fullName evidence="2">Helix-turn-helix domain-containing protein</fullName>
    </submittedName>
</protein>
<keyword evidence="3" id="KW-1185">Reference proteome</keyword>
<dbReference type="InterPro" id="IPR036388">
    <property type="entry name" value="WH-like_DNA-bd_sf"/>
</dbReference>
<reference evidence="2 3" key="1">
    <citation type="submission" date="2020-01" db="EMBL/GenBank/DDBJ databases">
        <authorList>
            <person name="Kim M.K."/>
        </authorList>
    </citation>
    <scope>NUCLEOTIDE SEQUENCE [LARGE SCALE GENOMIC DNA]</scope>
    <source>
        <strain evidence="2 3">172606-1</strain>
    </source>
</reference>
<evidence type="ECO:0000313" key="2">
    <source>
        <dbReference type="EMBL" id="QHT67400.1"/>
    </source>
</evidence>
<dbReference type="RefSeq" id="WP_162443431.1">
    <property type="nucleotide sequence ID" value="NZ_CP048222.1"/>
</dbReference>
<organism evidence="2 3">
    <name type="scientific">Rhodocytophaga rosea</name>
    <dbReference type="NCBI Taxonomy" id="2704465"/>
    <lineage>
        <taxon>Bacteria</taxon>
        <taxon>Pseudomonadati</taxon>
        <taxon>Bacteroidota</taxon>
        <taxon>Cytophagia</taxon>
        <taxon>Cytophagales</taxon>
        <taxon>Rhodocytophagaceae</taxon>
        <taxon>Rhodocytophaga</taxon>
    </lineage>
</organism>
<dbReference type="EMBL" id="CP048222">
    <property type="protein sequence ID" value="QHT67400.1"/>
    <property type="molecule type" value="Genomic_DNA"/>
</dbReference>
<feature type="region of interest" description="Disordered" evidence="1">
    <location>
        <begin position="1"/>
        <end position="24"/>
    </location>
</feature>
<sequence>MSKLPKRDHKENDPKDEFSSEHEKNSKGLWIPDSVLFNDDLNTQEKIIISVVYNFNKDKKKCFATNAYFSERIGIHENGISRLIKSLVERKYLSSTMITSYKGTNRVLTLLDSEVVIKKKSSSKSYNLKEHNLNKKEASKHKLALNSVNASIEGSTNISESGITKSSERRLTGFSEEIALELVNNNKGIKKGYLKREIDIKRNTKKKRSK</sequence>
<proteinExistence type="predicted"/>